<comment type="caution">
    <text evidence="2">The sequence shown here is derived from an EMBL/GenBank/DDBJ whole genome shotgun (WGS) entry which is preliminary data.</text>
</comment>
<keyword evidence="1" id="KW-1133">Transmembrane helix</keyword>
<evidence type="ECO:0000313" key="3">
    <source>
        <dbReference type="Proteomes" id="UP000316208"/>
    </source>
</evidence>
<evidence type="ECO:0000256" key="1">
    <source>
        <dbReference type="SAM" id="Phobius"/>
    </source>
</evidence>
<feature type="transmembrane region" description="Helical" evidence="1">
    <location>
        <begin position="7"/>
        <end position="26"/>
    </location>
</feature>
<proteinExistence type="predicted"/>
<accession>A0ABY3ATB5</accession>
<dbReference type="RefSeq" id="WP_142543685.1">
    <property type="nucleotide sequence ID" value="NZ_SADY01000002.1"/>
</dbReference>
<protein>
    <submittedName>
        <fullName evidence="2">Uncharacterized protein</fullName>
    </submittedName>
</protein>
<evidence type="ECO:0000313" key="2">
    <source>
        <dbReference type="EMBL" id="TQR45926.1"/>
    </source>
</evidence>
<sequence length="91" mass="10474">MKQTRIILSIVSIFLGIIIISISKIVEEFVIKLGRVAYQAAAAGSYNPQDYEINLTINYWLGFFCIFVGLIFLFKETIQKYFNEVRESSEP</sequence>
<dbReference type="Proteomes" id="UP000316208">
    <property type="component" value="Unassembled WGS sequence"/>
</dbReference>
<organism evidence="2 3">
    <name type="scientific">Paenibacillus popilliae</name>
    <name type="common">Bacillus popilliae</name>
    <dbReference type="NCBI Taxonomy" id="78057"/>
    <lineage>
        <taxon>Bacteria</taxon>
        <taxon>Bacillati</taxon>
        <taxon>Bacillota</taxon>
        <taxon>Bacilli</taxon>
        <taxon>Bacillales</taxon>
        <taxon>Paenibacillaceae</taxon>
        <taxon>Paenibacillus</taxon>
    </lineage>
</organism>
<name>A0ABY3ATB5_PAEPP</name>
<feature type="transmembrane region" description="Helical" evidence="1">
    <location>
        <begin position="57"/>
        <end position="74"/>
    </location>
</feature>
<keyword evidence="1" id="KW-0812">Transmembrane</keyword>
<reference evidence="2 3" key="1">
    <citation type="submission" date="2018-03" db="EMBL/GenBank/DDBJ databases">
        <title>Aerobic endospore-forming bacteria genome sequencing and assembly.</title>
        <authorList>
            <person name="Cavalcante D.A."/>
            <person name="Driks A."/>
            <person name="Putonti C."/>
            <person name="De-Souza M.T."/>
        </authorList>
    </citation>
    <scope>NUCLEOTIDE SEQUENCE [LARGE SCALE GENOMIC DNA]</scope>
    <source>
        <strain evidence="2 3">SDF0028</strain>
    </source>
</reference>
<gene>
    <name evidence="2" type="ORF">C7Y44_09470</name>
</gene>
<dbReference type="EMBL" id="SADY01000002">
    <property type="protein sequence ID" value="TQR45926.1"/>
    <property type="molecule type" value="Genomic_DNA"/>
</dbReference>
<keyword evidence="1" id="KW-0472">Membrane</keyword>
<keyword evidence="3" id="KW-1185">Reference proteome</keyword>